<evidence type="ECO:0000256" key="1">
    <source>
        <dbReference type="PROSITE-ProRule" id="PRU00339"/>
    </source>
</evidence>
<dbReference type="RefSeq" id="XP_008872611.1">
    <property type="nucleotide sequence ID" value="XM_008874389.1"/>
</dbReference>
<dbReference type="Pfam" id="PF14853">
    <property type="entry name" value="Fis1_TPR_C"/>
    <property type="match status" value="1"/>
</dbReference>
<keyword evidence="2" id="KW-1133">Transmembrane helix</keyword>
<dbReference type="GO" id="GO:0000266">
    <property type="term" value="P:mitochondrial fission"/>
    <property type="evidence" value="ECO:0007669"/>
    <property type="project" value="InterPro"/>
</dbReference>
<dbReference type="InterPro" id="IPR028061">
    <property type="entry name" value="Fis1_TPR_C"/>
</dbReference>
<keyword evidence="2" id="KW-0472">Membrane</keyword>
<keyword evidence="1" id="KW-0802">TPR repeat</keyword>
<dbReference type="EMBL" id="KI913969">
    <property type="protein sequence ID" value="ETV98414.1"/>
    <property type="molecule type" value="Genomic_DNA"/>
</dbReference>
<proteinExistence type="predicted"/>
<name>A0A024TWT8_9STRA</name>
<dbReference type="GO" id="GO:0005741">
    <property type="term" value="C:mitochondrial outer membrane"/>
    <property type="evidence" value="ECO:0007669"/>
    <property type="project" value="TreeGrafter"/>
</dbReference>
<dbReference type="GO" id="GO:0000422">
    <property type="term" value="P:autophagy of mitochondrion"/>
    <property type="evidence" value="ECO:0007669"/>
    <property type="project" value="TreeGrafter"/>
</dbReference>
<dbReference type="AlphaFoldDB" id="A0A024TWT8"/>
<dbReference type="SUPFAM" id="SSF48452">
    <property type="entry name" value="TPR-like"/>
    <property type="match status" value="1"/>
</dbReference>
<keyword evidence="2" id="KW-0812">Transmembrane</keyword>
<dbReference type="GeneID" id="20085630"/>
<dbReference type="GO" id="GO:0016559">
    <property type="term" value="P:peroxisome fission"/>
    <property type="evidence" value="ECO:0007669"/>
    <property type="project" value="TreeGrafter"/>
</dbReference>
<accession>A0A024TWT8</accession>
<sequence length="147" mass="16288">MKDTASAGSTVVDLATARENYLAEQEKDYPNVSVKFRYAQALTRDEKAENKSRGVGLLIDMLDEHGINKIECLFTLSTTYFELGDHAKCRQHCERLLRIDPKHEKALNLHRCVKDTLSKDSAIGIGLAAGAVVALGIALKFLLKNKN</sequence>
<dbReference type="VEuPathDB" id="FungiDB:H310_08580"/>
<evidence type="ECO:0000313" key="3">
    <source>
        <dbReference type="EMBL" id="ETV98414.1"/>
    </source>
</evidence>
<dbReference type="InterPro" id="IPR016543">
    <property type="entry name" value="Fis1"/>
</dbReference>
<dbReference type="Gene3D" id="1.25.40.10">
    <property type="entry name" value="Tetratricopeptide repeat domain"/>
    <property type="match status" value="1"/>
</dbReference>
<evidence type="ECO:0000256" key="2">
    <source>
        <dbReference type="SAM" id="Phobius"/>
    </source>
</evidence>
<dbReference type="PROSITE" id="PS50005">
    <property type="entry name" value="TPR"/>
    <property type="match status" value="1"/>
</dbReference>
<feature type="transmembrane region" description="Helical" evidence="2">
    <location>
        <begin position="122"/>
        <end position="143"/>
    </location>
</feature>
<dbReference type="OrthoDB" id="421154at2759"/>
<dbReference type="PANTHER" id="PTHR13247">
    <property type="entry name" value="TETRATRICOPEPTIDE REPEAT PROTEIN 11 TPR REPEAT PROTEIN 11"/>
    <property type="match status" value="1"/>
</dbReference>
<dbReference type="STRING" id="157072.A0A024TWT8"/>
<feature type="repeat" description="TPR" evidence="1">
    <location>
        <begin position="70"/>
        <end position="103"/>
    </location>
</feature>
<dbReference type="InterPro" id="IPR011990">
    <property type="entry name" value="TPR-like_helical_dom_sf"/>
</dbReference>
<reference evidence="3" key="1">
    <citation type="submission" date="2013-12" db="EMBL/GenBank/DDBJ databases">
        <title>The Genome Sequence of Aphanomyces invadans NJM9701.</title>
        <authorList>
            <consortium name="The Broad Institute Genomics Platform"/>
            <person name="Russ C."/>
            <person name="Tyler B."/>
            <person name="van West P."/>
            <person name="Dieguez-Uribeondo J."/>
            <person name="Young S.K."/>
            <person name="Zeng Q."/>
            <person name="Gargeya S."/>
            <person name="Fitzgerald M."/>
            <person name="Abouelleil A."/>
            <person name="Alvarado L."/>
            <person name="Chapman S.B."/>
            <person name="Gainer-Dewar J."/>
            <person name="Goldberg J."/>
            <person name="Griggs A."/>
            <person name="Gujja S."/>
            <person name="Hansen M."/>
            <person name="Howarth C."/>
            <person name="Imamovic A."/>
            <person name="Ireland A."/>
            <person name="Larimer J."/>
            <person name="McCowan C."/>
            <person name="Murphy C."/>
            <person name="Pearson M."/>
            <person name="Poon T.W."/>
            <person name="Priest M."/>
            <person name="Roberts A."/>
            <person name="Saif S."/>
            <person name="Shea T."/>
            <person name="Sykes S."/>
            <person name="Wortman J."/>
            <person name="Nusbaum C."/>
            <person name="Birren B."/>
        </authorList>
    </citation>
    <scope>NUCLEOTIDE SEQUENCE [LARGE SCALE GENOMIC DNA]</scope>
    <source>
        <strain evidence="3">NJM9701</strain>
    </source>
</reference>
<dbReference type="PANTHER" id="PTHR13247:SF0">
    <property type="entry name" value="MITOCHONDRIAL FISSION 1 PROTEIN"/>
    <property type="match status" value="1"/>
</dbReference>
<organism evidence="3">
    <name type="scientific">Aphanomyces invadans</name>
    <dbReference type="NCBI Taxonomy" id="157072"/>
    <lineage>
        <taxon>Eukaryota</taxon>
        <taxon>Sar</taxon>
        <taxon>Stramenopiles</taxon>
        <taxon>Oomycota</taxon>
        <taxon>Saprolegniomycetes</taxon>
        <taxon>Saprolegniales</taxon>
        <taxon>Verrucalvaceae</taxon>
        <taxon>Aphanomyces</taxon>
    </lineage>
</organism>
<dbReference type="InterPro" id="IPR019734">
    <property type="entry name" value="TPR_rpt"/>
</dbReference>
<dbReference type="eggNOG" id="KOG3364">
    <property type="taxonomic scope" value="Eukaryota"/>
</dbReference>
<dbReference type="GO" id="GO:0005778">
    <property type="term" value="C:peroxisomal membrane"/>
    <property type="evidence" value="ECO:0007669"/>
    <property type="project" value="TreeGrafter"/>
</dbReference>
<gene>
    <name evidence="3" type="ORF">H310_08580</name>
</gene>
<protein>
    <submittedName>
        <fullName evidence="3">Uncharacterized protein</fullName>
    </submittedName>
</protein>